<keyword evidence="2" id="KW-0378">Hydrolase</keyword>
<proteinExistence type="predicted"/>
<dbReference type="Gene3D" id="3.90.79.10">
    <property type="entry name" value="Nucleoside Triphosphate Pyrophosphohydrolase"/>
    <property type="match status" value="1"/>
</dbReference>
<dbReference type="CDD" id="cd04685">
    <property type="entry name" value="NUDIX_Hydrolase"/>
    <property type="match status" value="1"/>
</dbReference>
<evidence type="ECO:0000313" key="5">
    <source>
        <dbReference type="EMBL" id="MDR6938725.1"/>
    </source>
</evidence>
<keyword evidence="6" id="KW-1185">Reference proteome</keyword>
<name>A0ABU1T060_9ACTO</name>
<dbReference type="Pfam" id="PF00293">
    <property type="entry name" value="NUDIX"/>
    <property type="match status" value="1"/>
</dbReference>
<accession>A0ABU1T060</accession>
<dbReference type="EMBL" id="JAVDUJ010000001">
    <property type="protein sequence ID" value="MDR6938725.1"/>
    <property type="molecule type" value="Genomic_DNA"/>
</dbReference>
<comment type="caution">
    <text evidence="5">The sequence shown here is derived from an EMBL/GenBank/DDBJ whole genome shotgun (WGS) entry which is preliminary data.</text>
</comment>
<dbReference type="Proteomes" id="UP001266099">
    <property type="component" value="Unassembled WGS sequence"/>
</dbReference>
<comment type="cofactor">
    <cofactor evidence="1">
        <name>Mg(2+)</name>
        <dbReference type="ChEBI" id="CHEBI:18420"/>
    </cofactor>
</comment>
<organism evidence="5 6">
    <name type="scientific">Arcanobacterium hippocoleae</name>
    <dbReference type="NCBI Taxonomy" id="149017"/>
    <lineage>
        <taxon>Bacteria</taxon>
        <taxon>Bacillati</taxon>
        <taxon>Actinomycetota</taxon>
        <taxon>Actinomycetes</taxon>
        <taxon>Actinomycetales</taxon>
        <taxon>Actinomycetaceae</taxon>
        <taxon>Arcanobacterium</taxon>
    </lineage>
</organism>
<dbReference type="InterPro" id="IPR015797">
    <property type="entry name" value="NUDIX_hydrolase-like_dom_sf"/>
</dbReference>
<dbReference type="InterPro" id="IPR000086">
    <property type="entry name" value="NUDIX_hydrolase_dom"/>
</dbReference>
<dbReference type="PANTHER" id="PTHR43046:SF12">
    <property type="entry name" value="GDP-MANNOSE MANNOSYL HYDROLASE"/>
    <property type="match status" value="1"/>
</dbReference>
<dbReference type="PROSITE" id="PS51462">
    <property type="entry name" value="NUDIX"/>
    <property type="match status" value="1"/>
</dbReference>
<evidence type="ECO:0000256" key="1">
    <source>
        <dbReference type="ARBA" id="ARBA00001946"/>
    </source>
</evidence>
<evidence type="ECO:0000259" key="4">
    <source>
        <dbReference type="PROSITE" id="PS51462"/>
    </source>
</evidence>
<dbReference type="RefSeq" id="WP_309954759.1">
    <property type="nucleotide sequence ID" value="NZ_JAVDUJ010000001.1"/>
</dbReference>
<dbReference type="InterPro" id="IPR020084">
    <property type="entry name" value="NUDIX_hydrolase_CS"/>
</dbReference>
<evidence type="ECO:0000313" key="6">
    <source>
        <dbReference type="Proteomes" id="UP001266099"/>
    </source>
</evidence>
<reference evidence="5 6" key="1">
    <citation type="submission" date="2023-07" db="EMBL/GenBank/DDBJ databases">
        <title>Sequencing the genomes of 1000 actinobacteria strains.</title>
        <authorList>
            <person name="Klenk H.-P."/>
        </authorList>
    </citation>
    <scope>NUCLEOTIDE SEQUENCE [LARGE SCALE GENOMIC DNA]</scope>
    <source>
        <strain evidence="5 6">DSM 15539</strain>
    </source>
</reference>
<dbReference type="SUPFAM" id="SSF55811">
    <property type="entry name" value="Nudix"/>
    <property type="match status" value="1"/>
</dbReference>
<gene>
    <name evidence="5" type="ORF">J2S36_000268</name>
</gene>
<feature type="domain" description="Nudix hydrolase" evidence="4">
    <location>
        <begin position="30"/>
        <end position="177"/>
    </location>
</feature>
<evidence type="ECO:0000256" key="2">
    <source>
        <dbReference type="ARBA" id="ARBA00022801"/>
    </source>
</evidence>
<protein>
    <submittedName>
        <fullName evidence="5">ADP-ribose pyrophosphatase YjhB (NUDIX family)</fullName>
    </submittedName>
</protein>
<keyword evidence="3" id="KW-0460">Magnesium</keyword>
<dbReference type="PANTHER" id="PTHR43046">
    <property type="entry name" value="GDP-MANNOSE MANNOSYL HYDROLASE"/>
    <property type="match status" value="1"/>
</dbReference>
<dbReference type="PROSITE" id="PS00893">
    <property type="entry name" value="NUDIX_BOX"/>
    <property type="match status" value="1"/>
</dbReference>
<sequence>MEKAENKNETLSLVEENLKREWPLDADGFPHRKAARIVLINSLGQAYLIQGHDYFDLSHCWWFTVGGGLEPEEDLRDGALRELFEETGLRVEAERLAGPVLSRKATFHFAREIRKQDELFFILRVSEAEQEVIDSGKGRALTALEKQVHDREGWFSAAELVQLSQAGEKVYPTGFAQMLESWVISWDGVMREITE</sequence>
<evidence type="ECO:0000256" key="3">
    <source>
        <dbReference type="ARBA" id="ARBA00022842"/>
    </source>
</evidence>